<accession>A0AAD8Y5V1</accession>
<dbReference type="AlphaFoldDB" id="A0AAD8Y5V1"/>
<feature type="compositionally biased region" description="Basic and acidic residues" evidence="1">
    <location>
        <begin position="85"/>
        <end position="96"/>
    </location>
</feature>
<comment type="caution">
    <text evidence="2">The sequence shown here is derived from an EMBL/GenBank/DDBJ whole genome shotgun (WGS) entry which is preliminary data.</text>
</comment>
<dbReference type="EMBL" id="JATAAI010000016">
    <property type="protein sequence ID" value="KAK1740213.1"/>
    <property type="molecule type" value="Genomic_DNA"/>
</dbReference>
<evidence type="ECO:0000256" key="1">
    <source>
        <dbReference type="SAM" id="MobiDB-lite"/>
    </source>
</evidence>
<reference evidence="2" key="1">
    <citation type="submission" date="2023-06" db="EMBL/GenBank/DDBJ databases">
        <title>Survivors Of The Sea: Transcriptome response of Skeletonema marinoi to long-term dormancy.</title>
        <authorList>
            <person name="Pinder M.I.M."/>
            <person name="Kourtchenko O."/>
            <person name="Robertson E.K."/>
            <person name="Larsson T."/>
            <person name="Maumus F."/>
            <person name="Osuna-Cruz C.M."/>
            <person name="Vancaester E."/>
            <person name="Stenow R."/>
            <person name="Vandepoele K."/>
            <person name="Ploug H."/>
            <person name="Bruchert V."/>
            <person name="Godhe A."/>
            <person name="Topel M."/>
        </authorList>
    </citation>
    <scope>NUCLEOTIDE SEQUENCE</scope>
    <source>
        <strain evidence="2">R05AC</strain>
    </source>
</reference>
<feature type="region of interest" description="Disordered" evidence="1">
    <location>
        <begin position="75"/>
        <end position="107"/>
    </location>
</feature>
<sequence>MKQPKTRMDGYKHGRGFVQRKREFERGLPGLSAWKLQRLPRKYLFHYCIRTFLQRYLIGGIFLCFSPRQESLCKKGEVGAQPAAERPEKTEKRPNDVETGAASAGDD</sequence>
<organism evidence="2 3">
    <name type="scientific">Skeletonema marinoi</name>
    <dbReference type="NCBI Taxonomy" id="267567"/>
    <lineage>
        <taxon>Eukaryota</taxon>
        <taxon>Sar</taxon>
        <taxon>Stramenopiles</taxon>
        <taxon>Ochrophyta</taxon>
        <taxon>Bacillariophyta</taxon>
        <taxon>Coscinodiscophyceae</taxon>
        <taxon>Thalassiosirophycidae</taxon>
        <taxon>Thalassiosirales</taxon>
        <taxon>Skeletonemataceae</taxon>
        <taxon>Skeletonema</taxon>
        <taxon>Skeletonema marinoi-dohrnii complex</taxon>
    </lineage>
</organism>
<evidence type="ECO:0000313" key="3">
    <source>
        <dbReference type="Proteomes" id="UP001224775"/>
    </source>
</evidence>
<protein>
    <submittedName>
        <fullName evidence="2">Uncharacterized protein</fullName>
    </submittedName>
</protein>
<dbReference type="Proteomes" id="UP001224775">
    <property type="component" value="Unassembled WGS sequence"/>
</dbReference>
<evidence type="ECO:0000313" key="2">
    <source>
        <dbReference type="EMBL" id="KAK1740213.1"/>
    </source>
</evidence>
<gene>
    <name evidence="2" type="ORF">QTG54_009163</name>
</gene>
<proteinExistence type="predicted"/>
<keyword evidence="3" id="KW-1185">Reference proteome</keyword>
<name>A0AAD8Y5V1_9STRA</name>